<feature type="transmembrane region" description="Helical" evidence="5">
    <location>
        <begin position="394"/>
        <end position="413"/>
    </location>
</feature>
<keyword evidence="8" id="KW-1185">Reference proteome</keyword>
<dbReference type="InterPro" id="IPR020846">
    <property type="entry name" value="MFS_dom"/>
</dbReference>
<evidence type="ECO:0000313" key="7">
    <source>
        <dbReference type="EMBL" id="EME66937.1"/>
    </source>
</evidence>
<dbReference type="PATRIC" id="fig|1278076.4.peg.691"/>
<feature type="transmembrane region" description="Helical" evidence="5">
    <location>
        <begin position="241"/>
        <end position="263"/>
    </location>
</feature>
<evidence type="ECO:0000256" key="3">
    <source>
        <dbReference type="ARBA" id="ARBA00022989"/>
    </source>
</evidence>
<keyword evidence="2 5" id="KW-0812">Transmembrane</keyword>
<dbReference type="Gene3D" id="1.20.1250.20">
    <property type="entry name" value="MFS general substrate transporter like domains"/>
    <property type="match status" value="1"/>
</dbReference>
<evidence type="ECO:0000259" key="6">
    <source>
        <dbReference type="PROSITE" id="PS50850"/>
    </source>
</evidence>
<sequence length="440" mass="44672">MPARPSSAPVIGLCLLALILEGYDLLMYGTVVPSLLTYAPWNLDAAAVGMLGSLAGLGMLVGALVAAAVADRWGRRRTLLIAVTVFSVAMGLCAFAPTPTVFGIGRLAVGLGAGVLMPTAAATLIEFSSPGTRARSVSLGFVGTSIGGILAGVLSLWLVPAYGFRAMFLAGLLPALVFLPLMLKHLPESPAYLLAAGRREDAAAVATRYGLELPPDAGPTTAAHDRGVRALFTAGRTPATLLFWGMTLLCLLVLFGVATWLPALMKSAGYPLGAALSFLLTLNVGGALGAVAGGMLADRYGLKPVIAAFFLSAAAALLLVATTPPLAVIYLLVLVAGLGTTGTQILLNTFIGSHYPTACRTTGLGMALGVGRIGAIIGPTYGGILVSLGVGTTWQLLAFAAPAAVGAVLTTLAPRQTRLASPTAVSTVSAPEPSDRKALS</sequence>
<feature type="transmembrane region" description="Helical" evidence="5">
    <location>
        <begin position="327"/>
        <end position="351"/>
    </location>
</feature>
<evidence type="ECO:0000256" key="1">
    <source>
        <dbReference type="ARBA" id="ARBA00004651"/>
    </source>
</evidence>
<feature type="transmembrane region" description="Helical" evidence="5">
    <location>
        <begin position="46"/>
        <end position="67"/>
    </location>
</feature>
<evidence type="ECO:0000256" key="5">
    <source>
        <dbReference type="SAM" id="Phobius"/>
    </source>
</evidence>
<reference evidence="7 8" key="1">
    <citation type="journal article" date="2013" name="Genome Announc.">
        <title>Draft Genome Sequence of Rhodococcus ruber Strain BKS 20-38.</title>
        <authorList>
            <person name="Bala M."/>
            <person name="Kumar S."/>
            <person name="Raghava G.P."/>
            <person name="Mayilraj S."/>
        </authorList>
    </citation>
    <scope>NUCLEOTIDE SEQUENCE [LARGE SCALE GENOMIC DNA]</scope>
    <source>
        <strain evidence="7 8">BKS 20-38</strain>
    </source>
</reference>
<dbReference type="GO" id="GO:0046943">
    <property type="term" value="F:carboxylic acid transmembrane transporter activity"/>
    <property type="evidence" value="ECO:0007669"/>
    <property type="project" value="TreeGrafter"/>
</dbReference>
<feature type="transmembrane region" description="Helical" evidence="5">
    <location>
        <begin position="137"/>
        <end position="158"/>
    </location>
</feature>
<proteinExistence type="predicted"/>
<comment type="subcellular location">
    <subcellularLocation>
        <location evidence="1">Cell membrane</location>
        <topology evidence="1">Multi-pass membrane protein</topology>
    </subcellularLocation>
</comment>
<organism evidence="7 8">
    <name type="scientific">Rhodococcus ruber BKS 20-38</name>
    <dbReference type="NCBI Taxonomy" id="1278076"/>
    <lineage>
        <taxon>Bacteria</taxon>
        <taxon>Bacillati</taxon>
        <taxon>Actinomycetota</taxon>
        <taxon>Actinomycetes</taxon>
        <taxon>Mycobacteriales</taxon>
        <taxon>Nocardiaceae</taxon>
        <taxon>Rhodococcus</taxon>
    </lineage>
</organism>
<dbReference type="Proteomes" id="UP000011731">
    <property type="component" value="Unassembled WGS sequence"/>
</dbReference>
<dbReference type="GO" id="GO:0005886">
    <property type="term" value="C:plasma membrane"/>
    <property type="evidence" value="ECO:0007669"/>
    <property type="project" value="UniProtKB-SubCell"/>
</dbReference>
<evidence type="ECO:0000256" key="2">
    <source>
        <dbReference type="ARBA" id="ARBA00022692"/>
    </source>
</evidence>
<accession>M2ZHY5</accession>
<gene>
    <name evidence="7" type="ORF">G352_03334</name>
</gene>
<dbReference type="PROSITE" id="PS50850">
    <property type="entry name" value="MFS"/>
    <property type="match status" value="1"/>
</dbReference>
<dbReference type="EMBL" id="AOEX01000016">
    <property type="protein sequence ID" value="EME66937.1"/>
    <property type="molecule type" value="Genomic_DNA"/>
</dbReference>
<keyword evidence="4 5" id="KW-0472">Membrane</keyword>
<dbReference type="PANTHER" id="PTHR23508">
    <property type="entry name" value="CARBOXYLIC ACID TRANSPORTER PROTEIN HOMOLOG"/>
    <property type="match status" value="1"/>
</dbReference>
<feature type="transmembrane region" description="Helical" evidence="5">
    <location>
        <begin position="79"/>
        <end position="98"/>
    </location>
</feature>
<evidence type="ECO:0000256" key="4">
    <source>
        <dbReference type="ARBA" id="ARBA00023136"/>
    </source>
</evidence>
<keyword evidence="3 5" id="KW-1133">Transmembrane helix</keyword>
<feature type="domain" description="Major facilitator superfamily (MFS) profile" evidence="6">
    <location>
        <begin position="10"/>
        <end position="418"/>
    </location>
</feature>
<dbReference type="InterPro" id="IPR036259">
    <property type="entry name" value="MFS_trans_sf"/>
</dbReference>
<dbReference type="PROSITE" id="PS00216">
    <property type="entry name" value="SUGAR_TRANSPORT_1"/>
    <property type="match status" value="1"/>
</dbReference>
<dbReference type="InterPro" id="IPR005829">
    <property type="entry name" value="Sugar_transporter_CS"/>
</dbReference>
<feature type="transmembrane region" description="Helical" evidence="5">
    <location>
        <begin position="164"/>
        <end position="183"/>
    </location>
</feature>
<dbReference type="InterPro" id="IPR011701">
    <property type="entry name" value="MFS"/>
</dbReference>
<feature type="transmembrane region" description="Helical" evidence="5">
    <location>
        <begin position="304"/>
        <end position="321"/>
    </location>
</feature>
<dbReference type="Pfam" id="PF07690">
    <property type="entry name" value="MFS_1"/>
    <property type="match status" value="1"/>
</dbReference>
<dbReference type="RefSeq" id="WP_003934752.1">
    <property type="nucleotide sequence ID" value="NZ_AOEX01000016.1"/>
</dbReference>
<dbReference type="SUPFAM" id="SSF103473">
    <property type="entry name" value="MFS general substrate transporter"/>
    <property type="match status" value="1"/>
</dbReference>
<name>M2ZHY5_9NOCA</name>
<feature type="transmembrane region" description="Helical" evidence="5">
    <location>
        <begin position="104"/>
        <end position="125"/>
    </location>
</feature>
<evidence type="ECO:0000313" key="8">
    <source>
        <dbReference type="Proteomes" id="UP000011731"/>
    </source>
</evidence>
<dbReference type="AlphaFoldDB" id="M2ZHY5"/>
<dbReference type="PANTHER" id="PTHR23508:SF10">
    <property type="entry name" value="CARBOXYLIC ACID TRANSPORTER PROTEIN HOMOLOG"/>
    <property type="match status" value="1"/>
</dbReference>
<feature type="transmembrane region" description="Helical" evidence="5">
    <location>
        <begin position="275"/>
        <end position="297"/>
    </location>
</feature>
<feature type="transmembrane region" description="Helical" evidence="5">
    <location>
        <begin position="363"/>
        <end position="388"/>
    </location>
</feature>
<comment type="caution">
    <text evidence="7">The sequence shown here is derived from an EMBL/GenBank/DDBJ whole genome shotgun (WGS) entry which is preliminary data.</text>
</comment>
<protein>
    <submittedName>
        <fullName evidence="7">Aromatic acid transporter</fullName>
    </submittedName>
</protein>